<feature type="domain" description="BTB" evidence="1">
    <location>
        <begin position="22"/>
        <end position="88"/>
    </location>
</feature>
<dbReference type="PANTHER" id="PTHR46306">
    <property type="entry name" value="BTB/POZ DOMAIN-CONTAINING PROTEIN 9"/>
    <property type="match status" value="1"/>
</dbReference>
<accession>A0A7E4UU00</accession>
<dbReference type="PROSITE" id="PS50097">
    <property type="entry name" value="BTB"/>
    <property type="match status" value="1"/>
</dbReference>
<dbReference type="Proteomes" id="UP000492821">
    <property type="component" value="Unassembled WGS sequence"/>
</dbReference>
<dbReference type="GO" id="GO:0050804">
    <property type="term" value="P:modulation of chemical synaptic transmission"/>
    <property type="evidence" value="ECO:0007669"/>
    <property type="project" value="TreeGrafter"/>
</dbReference>
<protein>
    <submittedName>
        <fullName evidence="3">BTB domain-containing protein</fullName>
    </submittedName>
</protein>
<dbReference type="GO" id="GO:0048512">
    <property type="term" value="P:circadian behavior"/>
    <property type="evidence" value="ECO:0007669"/>
    <property type="project" value="TreeGrafter"/>
</dbReference>
<dbReference type="Pfam" id="PF01756">
    <property type="entry name" value="ACOX"/>
    <property type="match status" value="1"/>
</dbReference>
<dbReference type="InterPro" id="IPR002655">
    <property type="entry name" value="Acyl-CoA_oxidase_C"/>
</dbReference>
<proteinExistence type="predicted"/>
<organism evidence="2 3">
    <name type="scientific">Panagrellus redivivus</name>
    <name type="common">Microworm</name>
    <dbReference type="NCBI Taxonomy" id="6233"/>
    <lineage>
        <taxon>Eukaryota</taxon>
        <taxon>Metazoa</taxon>
        <taxon>Ecdysozoa</taxon>
        <taxon>Nematoda</taxon>
        <taxon>Chromadorea</taxon>
        <taxon>Rhabditida</taxon>
        <taxon>Tylenchina</taxon>
        <taxon>Panagrolaimomorpha</taxon>
        <taxon>Panagrolaimoidea</taxon>
        <taxon>Panagrolaimidae</taxon>
        <taxon>Panagrellus</taxon>
    </lineage>
</organism>
<dbReference type="InterPro" id="IPR052407">
    <property type="entry name" value="BTB_POZ_domain_cont_9"/>
</dbReference>
<dbReference type="InterPro" id="IPR008979">
    <property type="entry name" value="Galactose-bd-like_sf"/>
</dbReference>
<dbReference type="Pfam" id="PF00754">
    <property type="entry name" value="F5_F8_type_C"/>
    <property type="match status" value="1"/>
</dbReference>
<dbReference type="InterPro" id="IPR000210">
    <property type="entry name" value="BTB/POZ_dom"/>
</dbReference>
<dbReference type="PANTHER" id="PTHR46306:SF1">
    <property type="entry name" value="BTB_POZ DOMAIN-CONTAINING PROTEIN 9"/>
    <property type="match status" value="1"/>
</dbReference>
<dbReference type="AlphaFoldDB" id="A0A7E4UU00"/>
<dbReference type="GO" id="GO:0006635">
    <property type="term" value="P:fatty acid beta-oxidation"/>
    <property type="evidence" value="ECO:0007669"/>
    <property type="project" value="InterPro"/>
</dbReference>
<dbReference type="SMART" id="SM00225">
    <property type="entry name" value="BTB"/>
    <property type="match status" value="1"/>
</dbReference>
<dbReference type="SUPFAM" id="SSF54695">
    <property type="entry name" value="POZ domain"/>
    <property type="match status" value="1"/>
</dbReference>
<dbReference type="GO" id="GO:0003997">
    <property type="term" value="F:acyl-CoA oxidase activity"/>
    <property type="evidence" value="ECO:0007669"/>
    <property type="project" value="InterPro"/>
</dbReference>
<dbReference type="GO" id="GO:0008344">
    <property type="term" value="P:adult locomotory behavior"/>
    <property type="evidence" value="ECO:0007669"/>
    <property type="project" value="TreeGrafter"/>
</dbReference>
<dbReference type="Pfam" id="PF07707">
    <property type="entry name" value="BACK"/>
    <property type="match status" value="1"/>
</dbReference>
<sequence>MENGIDSLLKHIGDLYLNEKMSDVTIIIKGVKLPAHRLILVRCKYFQAMFESGMVEATSNRIELRETSIDGFKSVLKWFYTGTADITSSDHAVMVLRTAHMYEVTDLVDRMTDYFEENFDDDYVCQILNEAILLSLGELVDKAVEFVRDLPYEILEHENFKQLSTDALNVMLTRGVHEASNGAIFRAVMGWMRANPSKTAEFCDILKHVPLSSVTIEDLAKIPTDVIDLRTIIHLTIQQEISGPSYCLMDENVAQPKYGIKVIAGGDTSFFERDEAILKYKIGSSGNSIVIDLGRRFMLNSFEMQLFEAHSGQTYSYWIAVSEDNVNWTPVIDHSKYPCRSLQNLYFDVRPVRFVRIYGTASTTAFFQIASFGAFYTTQTFEIDRETTLFMPSYNVALPAKNAIISQGFSFLVTFGAGVIMQLPQPYLLDSMRVLPCAEQLPVCSYELEVSTDGLVWNHIISEENVALWRDIHFDMQPVVFVKITVTVLKELRPNAVAIVDSFDISDRELSSVLGRRDGNVYENLLKWAMQSPLNESDISTAYTKHLKPMMVEARSKL</sequence>
<evidence type="ECO:0000259" key="1">
    <source>
        <dbReference type="PROSITE" id="PS50097"/>
    </source>
</evidence>
<dbReference type="Pfam" id="PF00651">
    <property type="entry name" value="BTB"/>
    <property type="match status" value="1"/>
</dbReference>
<dbReference type="Gene3D" id="1.25.40.420">
    <property type="match status" value="1"/>
</dbReference>
<keyword evidence="2" id="KW-1185">Reference proteome</keyword>
<evidence type="ECO:0000313" key="3">
    <source>
        <dbReference type="WBParaSite" id="Pan_g12731.t1"/>
    </source>
</evidence>
<dbReference type="Gene3D" id="2.60.120.260">
    <property type="entry name" value="Galactose-binding domain-like"/>
    <property type="match status" value="1"/>
</dbReference>
<reference evidence="2" key="1">
    <citation type="journal article" date="2013" name="Genetics">
        <title>The draft genome and transcriptome of Panagrellus redivivus are shaped by the harsh demands of a free-living lifestyle.</title>
        <authorList>
            <person name="Srinivasan J."/>
            <person name="Dillman A.R."/>
            <person name="Macchietto M.G."/>
            <person name="Heikkinen L."/>
            <person name="Lakso M."/>
            <person name="Fracchia K.M."/>
            <person name="Antoshechkin I."/>
            <person name="Mortazavi A."/>
            <person name="Wong G."/>
            <person name="Sternberg P.W."/>
        </authorList>
    </citation>
    <scope>NUCLEOTIDE SEQUENCE [LARGE SCALE GENOMIC DNA]</scope>
    <source>
        <strain evidence="2">MT8872</strain>
    </source>
</reference>
<dbReference type="InterPro" id="IPR000421">
    <property type="entry name" value="FA58C"/>
</dbReference>
<dbReference type="Gene3D" id="3.30.710.10">
    <property type="entry name" value="Potassium Channel Kv1.1, Chain A"/>
    <property type="match status" value="1"/>
</dbReference>
<evidence type="ECO:0000313" key="2">
    <source>
        <dbReference type="Proteomes" id="UP000492821"/>
    </source>
</evidence>
<dbReference type="SUPFAM" id="SSF49785">
    <property type="entry name" value="Galactose-binding domain-like"/>
    <property type="match status" value="1"/>
</dbReference>
<dbReference type="InterPro" id="IPR011705">
    <property type="entry name" value="BACK"/>
</dbReference>
<dbReference type="GO" id="GO:0005777">
    <property type="term" value="C:peroxisome"/>
    <property type="evidence" value="ECO:0007669"/>
    <property type="project" value="InterPro"/>
</dbReference>
<dbReference type="SMART" id="SM00875">
    <property type="entry name" value="BACK"/>
    <property type="match status" value="1"/>
</dbReference>
<dbReference type="InterPro" id="IPR011333">
    <property type="entry name" value="SKP1/BTB/POZ_sf"/>
</dbReference>
<dbReference type="InterPro" id="IPR036250">
    <property type="entry name" value="AcylCo_DH-like_C"/>
</dbReference>
<reference evidence="3" key="2">
    <citation type="submission" date="2020-10" db="UniProtKB">
        <authorList>
            <consortium name="WormBaseParasite"/>
        </authorList>
    </citation>
    <scope>IDENTIFICATION</scope>
</reference>
<dbReference type="WBParaSite" id="Pan_g12731.t1">
    <property type="protein sequence ID" value="Pan_g12731.t1"/>
    <property type="gene ID" value="Pan_g12731"/>
</dbReference>
<dbReference type="SUPFAM" id="SSF47203">
    <property type="entry name" value="Acyl-CoA dehydrogenase C-terminal domain-like"/>
    <property type="match status" value="1"/>
</dbReference>
<name>A0A7E4UU00_PANRE</name>